<organism evidence="2 3">
    <name type="scientific">Streptomyces ambofaciens (strain ATCC 23877 / 3486 / DSM 40053 / JCM 4204 / NBRC 12836 / NRRL B-2516)</name>
    <dbReference type="NCBI Taxonomy" id="278992"/>
    <lineage>
        <taxon>Bacteria</taxon>
        <taxon>Bacillati</taxon>
        <taxon>Actinomycetota</taxon>
        <taxon>Actinomycetes</taxon>
        <taxon>Kitasatosporales</taxon>
        <taxon>Streptomycetaceae</taxon>
        <taxon>Streptomyces</taxon>
    </lineage>
</organism>
<evidence type="ECO:0000256" key="1">
    <source>
        <dbReference type="SAM" id="MobiDB-lite"/>
    </source>
</evidence>
<protein>
    <submittedName>
        <fullName evidence="2">Uncharacterized protein</fullName>
    </submittedName>
</protein>
<sequence length="82" mass="8558">MDPVSDPWSVRGLSLSGVGFGFGLVRSGPVAHDARRTTNSERRPGAGPPTGRRTRAPSHVPVRIPPTGSGRASVRTAPESLC</sequence>
<feature type="compositionally biased region" description="Basic and acidic residues" evidence="1">
    <location>
        <begin position="32"/>
        <end position="44"/>
    </location>
</feature>
<dbReference type="Proteomes" id="UP000061018">
    <property type="component" value="Chromosome"/>
</dbReference>
<evidence type="ECO:0000313" key="3">
    <source>
        <dbReference type="Proteomes" id="UP000061018"/>
    </source>
</evidence>
<evidence type="ECO:0000313" key="2">
    <source>
        <dbReference type="EMBL" id="AKZ55813.1"/>
    </source>
</evidence>
<accession>A0A0K2AS39</accession>
<dbReference type="AlphaFoldDB" id="A0A0K2AS39"/>
<reference evidence="3" key="1">
    <citation type="journal article" date="2015" name="J. Biotechnol.">
        <title>Complete genome sequence of Streptomyces ambofaciens ATCC 23877, the spiramycin producer.</title>
        <authorList>
            <person name="Thibessard A."/>
            <person name="Haas D."/>
            <person name="Gerbaud C."/>
            <person name="Aigle B."/>
            <person name="Lautru S."/>
            <person name="Pernodet J.L."/>
            <person name="Leblond P."/>
        </authorList>
    </citation>
    <scope>NUCLEOTIDE SEQUENCE [LARGE SCALE GENOMIC DNA]</scope>
    <source>
        <strain evidence="3">ATCC 23877 / 3486 / DSM 40053 / JCM 4204 / NBRC 12836 / NRRL B-2516</strain>
    </source>
</reference>
<dbReference type="KEGG" id="samb:SAM23877_2764"/>
<name>A0A0K2AS39_STRA7</name>
<feature type="region of interest" description="Disordered" evidence="1">
    <location>
        <begin position="24"/>
        <end position="82"/>
    </location>
</feature>
<gene>
    <name evidence="2" type="ORF">SAM23877_2764</name>
</gene>
<proteinExistence type="predicted"/>
<dbReference type="EMBL" id="CP012382">
    <property type="protein sequence ID" value="AKZ55813.1"/>
    <property type="molecule type" value="Genomic_DNA"/>
</dbReference>